<dbReference type="Proteomes" id="UP001066276">
    <property type="component" value="Chromosome 6"/>
</dbReference>
<evidence type="ECO:0008006" key="3">
    <source>
        <dbReference type="Google" id="ProtNLM"/>
    </source>
</evidence>
<accession>A0AAV7QHR8</accession>
<reference evidence="1" key="1">
    <citation type="journal article" date="2022" name="bioRxiv">
        <title>Sequencing and chromosome-scale assembly of the giantPleurodeles waltlgenome.</title>
        <authorList>
            <person name="Brown T."/>
            <person name="Elewa A."/>
            <person name="Iarovenko S."/>
            <person name="Subramanian E."/>
            <person name="Araus A.J."/>
            <person name="Petzold A."/>
            <person name="Susuki M."/>
            <person name="Suzuki K.-i.T."/>
            <person name="Hayashi T."/>
            <person name="Toyoda A."/>
            <person name="Oliveira C."/>
            <person name="Osipova E."/>
            <person name="Leigh N.D."/>
            <person name="Simon A."/>
            <person name="Yun M.H."/>
        </authorList>
    </citation>
    <scope>NUCLEOTIDE SEQUENCE</scope>
    <source>
        <strain evidence="1">20211129_DDA</strain>
        <tissue evidence="1">Liver</tissue>
    </source>
</reference>
<organism evidence="1 2">
    <name type="scientific">Pleurodeles waltl</name>
    <name type="common">Iberian ribbed newt</name>
    <dbReference type="NCBI Taxonomy" id="8319"/>
    <lineage>
        <taxon>Eukaryota</taxon>
        <taxon>Metazoa</taxon>
        <taxon>Chordata</taxon>
        <taxon>Craniata</taxon>
        <taxon>Vertebrata</taxon>
        <taxon>Euteleostomi</taxon>
        <taxon>Amphibia</taxon>
        <taxon>Batrachia</taxon>
        <taxon>Caudata</taxon>
        <taxon>Salamandroidea</taxon>
        <taxon>Salamandridae</taxon>
        <taxon>Pleurodelinae</taxon>
        <taxon>Pleurodeles</taxon>
    </lineage>
</organism>
<evidence type="ECO:0000313" key="1">
    <source>
        <dbReference type="EMBL" id="KAJ1139733.1"/>
    </source>
</evidence>
<protein>
    <recommendedName>
        <fullName evidence="3">Secreted protein</fullName>
    </recommendedName>
</protein>
<gene>
    <name evidence="1" type="ORF">NDU88_006100</name>
</gene>
<comment type="caution">
    <text evidence="1">The sequence shown here is derived from an EMBL/GenBank/DDBJ whole genome shotgun (WGS) entry which is preliminary data.</text>
</comment>
<sequence>MKSLYLWGRTESPPLLLLLCLSGYYDVKLTDLIHTQVVPNAMLAGSTARGWIAPCRTAFCHAEEGCPNQPSALKPQAPTHLPLAMNQCRQVLGTVTP</sequence>
<evidence type="ECO:0000313" key="2">
    <source>
        <dbReference type="Proteomes" id="UP001066276"/>
    </source>
</evidence>
<dbReference type="AlphaFoldDB" id="A0AAV7QHR8"/>
<proteinExistence type="predicted"/>
<dbReference type="EMBL" id="JANPWB010000010">
    <property type="protein sequence ID" value="KAJ1139733.1"/>
    <property type="molecule type" value="Genomic_DNA"/>
</dbReference>
<keyword evidence="2" id="KW-1185">Reference proteome</keyword>
<name>A0AAV7QHR8_PLEWA</name>